<dbReference type="SUPFAM" id="SSF140931">
    <property type="entry name" value="Fic-like"/>
    <property type="match status" value="1"/>
</dbReference>
<dbReference type="InterPro" id="IPR040198">
    <property type="entry name" value="Fido_containing"/>
</dbReference>
<dbReference type="RefSeq" id="WP_158049827.1">
    <property type="nucleotide sequence ID" value="NZ_WAJR01000016.1"/>
</dbReference>
<proteinExistence type="predicted"/>
<dbReference type="EMBL" id="WAJR01000016">
    <property type="protein sequence ID" value="KAB1640214.1"/>
    <property type="molecule type" value="Genomic_DNA"/>
</dbReference>
<dbReference type="Gene3D" id="1.10.3290.10">
    <property type="entry name" value="Fido-like domain"/>
    <property type="match status" value="1"/>
</dbReference>
<accession>A0A6N6NQQ7</accession>
<gene>
    <name evidence="4" type="ORF">F8C90_07085</name>
</gene>
<evidence type="ECO:0000313" key="5">
    <source>
        <dbReference type="Proteomes" id="UP000468668"/>
    </source>
</evidence>
<dbReference type="Pfam" id="PF02661">
    <property type="entry name" value="Fic"/>
    <property type="match status" value="1"/>
</dbReference>
<organism evidence="4 5">
    <name type="scientific">Ellagibacter isourolithinifaciens</name>
    <dbReference type="NCBI Taxonomy" id="2137581"/>
    <lineage>
        <taxon>Bacteria</taxon>
        <taxon>Bacillati</taxon>
        <taxon>Actinomycetota</taxon>
        <taxon>Coriobacteriia</taxon>
        <taxon>Eggerthellales</taxon>
        <taxon>Eggerthellaceae</taxon>
        <taxon>Ellagibacter</taxon>
    </lineage>
</organism>
<keyword evidence="5" id="KW-1185">Reference proteome</keyword>
<evidence type="ECO:0000259" key="3">
    <source>
        <dbReference type="PROSITE" id="PS51459"/>
    </source>
</evidence>
<feature type="active site" evidence="1">
    <location>
        <position position="218"/>
    </location>
</feature>
<dbReference type="InterPro" id="IPR003812">
    <property type="entry name" value="Fido"/>
</dbReference>
<keyword evidence="2" id="KW-0547">Nucleotide-binding</keyword>
<dbReference type="PANTHER" id="PTHR13504:SF38">
    <property type="entry name" value="FIDO DOMAIN-CONTAINING PROTEIN"/>
    <property type="match status" value="1"/>
</dbReference>
<keyword evidence="2" id="KW-0067">ATP-binding</keyword>
<dbReference type="PROSITE" id="PS51459">
    <property type="entry name" value="FIDO"/>
    <property type="match status" value="1"/>
</dbReference>
<evidence type="ECO:0000313" key="4">
    <source>
        <dbReference type="EMBL" id="KAB1640214.1"/>
    </source>
</evidence>
<dbReference type="OrthoDB" id="9813719at2"/>
<evidence type="ECO:0000256" key="2">
    <source>
        <dbReference type="PIRSR" id="PIRSR640198-2"/>
    </source>
</evidence>
<sequence>MWPSVAYETCAWERDYDELAFIPKSRRRKILPTYEAALPAKIAQLTVNLSPEIQRRIADVEVAVTRFDEAQNARDWNLPALLLRSESSSSSQIERLTSSVRNVALAELSDKAPTNALLIAGNVAAMREALRQSGPVSIDSICSIHDVLMAETSEWEGLRDEQVWIGGTPYSPHEASFVPPHASRVPDYINDLIEFGVREDVPPVAKEAIFHAQFETIHPFTDGNGRTGRALVHRMLANDEVLMHSTLPVSAGLLHDVERYMKALDAYHVGKIEPIIACFADALELAVVIGLRIADDVDDVLSAWRASNTDRAGSASHGLPELLVEQPVVDAAYVANRLAITDRAARTLIETACERGILSKMGNAKRGAYYQADELIGILEEASRLQGIRRIAAR</sequence>
<feature type="domain" description="Fido" evidence="3">
    <location>
        <begin position="136"/>
        <end position="281"/>
    </location>
</feature>
<dbReference type="AlphaFoldDB" id="A0A6N6NQQ7"/>
<reference evidence="4 5" key="1">
    <citation type="submission" date="2019-09" db="EMBL/GenBank/DDBJ databases">
        <title>Whole genome shotgun sequencing (WGS) of Ellagibacter isourolithinifaciens DSM 104140(T) and Adlercreutzia muris DSM 29508(T).</title>
        <authorList>
            <person name="Stoll D.A."/>
            <person name="Danylec N."/>
            <person name="Huch M."/>
        </authorList>
    </citation>
    <scope>NUCLEOTIDE SEQUENCE [LARGE SCALE GENOMIC DNA]</scope>
    <source>
        <strain evidence="4 5">DSM 104140</strain>
    </source>
</reference>
<comment type="caution">
    <text evidence="4">The sequence shown here is derived from an EMBL/GenBank/DDBJ whole genome shotgun (WGS) entry which is preliminary data.</text>
</comment>
<dbReference type="Proteomes" id="UP000468668">
    <property type="component" value="Unassembled WGS sequence"/>
</dbReference>
<dbReference type="GO" id="GO:0005524">
    <property type="term" value="F:ATP binding"/>
    <property type="evidence" value="ECO:0007669"/>
    <property type="project" value="UniProtKB-KW"/>
</dbReference>
<dbReference type="PANTHER" id="PTHR13504">
    <property type="entry name" value="FIDO DOMAIN-CONTAINING PROTEIN DDB_G0283145"/>
    <property type="match status" value="1"/>
</dbReference>
<dbReference type="InterPro" id="IPR036597">
    <property type="entry name" value="Fido-like_dom_sf"/>
</dbReference>
<name>A0A6N6NQQ7_9ACTN</name>
<feature type="binding site" evidence="2">
    <location>
        <begin position="222"/>
        <end position="229"/>
    </location>
    <ligand>
        <name>ATP</name>
        <dbReference type="ChEBI" id="CHEBI:30616"/>
    </ligand>
</feature>
<dbReference type="GeneID" id="98658169"/>
<evidence type="ECO:0000256" key="1">
    <source>
        <dbReference type="PIRSR" id="PIRSR640198-1"/>
    </source>
</evidence>
<protein>
    <submittedName>
        <fullName evidence="4">Fic family protein</fullName>
    </submittedName>
</protein>